<organism evidence="2 3">
    <name type="scientific">Nephila pilipes</name>
    <name type="common">Giant wood spider</name>
    <name type="synonym">Nephila maculata</name>
    <dbReference type="NCBI Taxonomy" id="299642"/>
    <lineage>
        <taxon>Eukaryota</taxon>
        <taxon>Metazoa</taxon>
        <taxon>Ecdysozoa</taxon>
        <taxon>Arthropoda</taxon>
        <taxon>Chelicerata</taxon>
        <taxon>Arachnida</taxon>
        <taxon>Araneae</taxon>
        <taxon>Araneomorphae</taxon>
        <taxon>Entelegynae</taxon>
        <taxon>Araneoidea</taxon>
        <taxon>Nephilidae</taxon>
        <taxon>Nephila</taxon>
    </lineage>
</organism>
<evidence type="ECO:0000313" key="2">
    <source>
        <dbReference type="EMBL" id="GFT69003.1"/>
    </source>
</evidence>
<evidence type="ECO:0000256" key="1">
    <source>
        <dbReference type="SAM" id="Phobius"/>
    </source>
</evidence>
<dbReference type="Proteomes" id="UP000887013">
    <property type="component" value="Unassembled WGS sequence"/>
</dbReference>
<sequence length="75" mass="9008">MINAVLAQYAAMIKLIAFLGHIQFWKYFSTLTWRKFVEYSDMYSHRIEPCSWNCKNLVKGCCAIWLSHSCWDYKF</sequence>
<keyword evidence="1" id="KW-1133">Transmembrane helix</keyword>
<accession>A0A8X6U0F1</accession>
<reference evidence="2" key="1">
    <citation type="submission" date="2020-08" db="EMBL/GenBank/DDBJ databases">
        <title>Multicomponent nature underlies the extraordinary mechanical properties of spider dragline silk.</title>
        <authorList>
            <person name="Kono N."/>
            <person name="Nakamura H."/>
            <person name="Mori M."/>
            <person name="Yoshida Y."/>
            <person name="Ohtoshi R."/>
            <person name="Malay A.D."/>
            <person name="Moran D.A.P."/>
            <person name="Tomita M."/>
            <person name="Numata K."/>
            <person name="Arakawa K."/>
        </authorList>
    </citation>
    <scope>NUCLEOTIDE SEQUENCE</scope>
</reference>
<keyword evidence="1" id="KW-0812">Transmembrane</keyword>
<feature type="transmembrane region" description="Helical" evidence="1">
    <location>
        <begin position="6"/>
        <end position="25"/>
    </location>
</feature>
<dbReference type="EMBL" id="BMAW01116069">
    <property type="protein sequence ID" value="GFT69003.1"/>
    <property type="molecule type" value="Genomic_DNA"/>
</dbReference>
<keyword evidence="1" id="KW-0472">Membrane</keyword>
<dbReference type="AlphaFoldDB" id="A0A8X6U0F1"/>
<protein>
    <submittedName>
        <fullName evidence="2">Uncharacterized protein</fullName>
    </submittedName>
</protein>
<name>A0A8X6U0F1_NEPPI</name>
<comment type="caution">
    <text evidence="2">The sequence shown here is derived from an EMBL/GenBank/DDBJ whole genome shotgun (WGS) entry which is preliminary data.</text>
</comment>
<gene>
    <name evidence="2" type="ORF">NPIL_677801</name>
</gene>
<keyword evidence="3" id="KW-1185">Reference proteome</keyword>
<evidence type="ECO:0000313" key="3">
    <source>
        <dbReference type="Proteomes" id="UP000887013"/>
    </source>
</evidence>
<proteinExistence type="predicted"/>